<feature type="region of interest" description="Disordered" evidence="2">
    <location>
        <begin position="566"/>
        <end position="591"/>
    </location>
</feature>
<keyword evidence="1" id="KW-0175">Coiled coil</keyword>
<proteinExistence type="predicted"/>
<reference evidence="4 5" key="2">
    <citation type="submission" date="2024-05" db="EMBL/GenBank/DDBJ databases">
        <authorList>
            <person name="Chen Y."/>
            <person name="Shah S."/>
            <person name="Dougan E. K."/>
            <person name="Thang M."/>
            <person name="Chan C."/>
        </authorList>
    </citation>
    <scope>NUCLEOTIDE SEQUENCE [LARGE SCALE GENOMIC DNA]</scope>
</reference>
<feature type="region of interest" description="Disordered" evidence="2">
    <location>
        <begin position="1224"/>
        <end position="1281"/>
    </location>
</feature>
<dbReference type="EMBL" id="CAMXCT020003395">
    <property type="protein sequence ID" value="CAL1157625.1"/>
    <property type="molecule type" value="Genomic_DNA"/>
</dbReference>
<gene>
    <name evidence="3" type="ORF">C1SCF055_LOCUS30051</name>
</gene>
<feature type="coiled-coil region" evidence="1">
    <location>
        <begin position="408"/>
        <end position="442"/>
    </location>
</feature>
<evidence type="ECO:0000313" key="5">
    <source>
        <dbReference type="Proteomes" id="UP001152797"/>
    </source>
</evidence>
<protein>
    <submittedName>
        <fullName evidence="3">Uncharacterized protein</fullName>
    </submittedName>
</protein>
<dbReference type="Proteomes" id="UP001152797">
    <property type="component" value="Unassembled WGS sequence"/>
</dbReference>
<dbReference type="EMBL" id="CAMXCT010003395">
    <property type="protein sequence ID" value="CAI4004250.1"/>
    <property type="molecule type" value="Genomic_DNA"/>
</dbReference>
<evidence type="ECO:0000256" key="2">
    <source>
        <dbReference type="SAM" id="MobiDB-lite"/>
    </source>
</evidence>
<name>A0A9P1D6Q3_9DINO</name>
<reference evidence="3" key="1">
    <citation type="submission" date="2022-10" db="EMBL/GenBank/DDBJ databases">
        <authorList>
            <person name="Chen Y."/>
            <person name="Dougan E. K."/>
            <person name="Chan C."/>
            <person name="Rhodes N."/>
            <person name="Thang M."/>
        </authorList>
    </citation>
    <scope>NUCLEOTIDE SEQUENCE</scope>
</reference>
<comment type="caution">
    <text evidence="3">The sequence shown here is derived from an EMBL/GenBank/DDBJ whole genome shotgun (WGS) entry which is preliminary data.</text>
</comment>
<evidence type="ECO:0000256" key="1">
    <source>
        <dbReference type="SAM" id="Coils"/>
    </source>
</evidence>
<organism evidence="3">
    <name type="scientific">Cladocopium goreaui</name>
    <dbReference type="NCBI Taxonomy" id="2562237"/>
    <lineage>
        <taxon>Eukaryota</taxon>
        <taxon>Sar</taxon>
        <taxon>Alveolata</taxon>
        <taxon>Dinophyceae</taxon>
        <taxon>Suessiales</taxon>
        <taxon>Symbiodiniaceae</taxon>
        <taxon>Cladocopium</taxon>
    </lineage>
</organism>
<evidence type="ECO:0000313" key="3">
    <source>
        <dbReference type="EMBL" id="CAI4004250.1"/>
    </source>
</evidence>
<feature type="coiled-coil region" evidence="1">
    <location>
        <begin position="504"/>
        <end position="531"/>
    </location>
</feature>
<sequence length="1373" mass="154699">MCSQKENLDLESLVQKFQKDETKHLELREHRGHKVIRITVRCLGQNQTEVKIPYSKIGCSRELALTEALRICESGQKDWSELHAGLSLKELKKLADEEASLPVHPGRVSKDRWVSYIVLGRVRQEAEAFVQTVTEEAGKHEEDELGGFGDGGQICKLLDEAEHGPNTKSTPVSGDMGKDVTDFWLDTGRVEKSKVEAKKQSSDKFLATSEHGVLPSVILDKYHMMMEVDDQPLAFLFGEKRAFGRKPSQVHRTIFNKVVVGPWDLFEQYPLEGVPAGLIYSQGDKGIKNEAIAQLLKLFQEPDSRLVLAEVLPPVPGKDLYDAIRFHFGKVNEDGFSWHETDDICSVNVATSGKNATVRSFLYLPDKMVVDSTFLKEFATVGAKSAQNHLQACETRLGQALQVESEKAAQGEAKRQATEEHLNSLQNASQNIRGKLERCKKAMELVHRHTFIPDTASREDTENFRSGLLEQVVGFDEDDELSGMLRDEETVTTISAGCLFGARMNKLREELKKVEKKMFEHNQKIQRQEKRQKQIESAKKRKALRLLDDEERDAARKKCNKRRRHIWTSRKGEVQQPAKKKRKAEEDFSEMPALKKRKKGWTIEKKYQVVQHFRELVKQAKEQGKSFKKARCLAATRSHFGDVPKSCRIQRWVKEAKTQKWEEIPQEERSKMYQLSDAWKKARKLGNLRENGNVRWFVPQIVQDQLDRFLARSTMGISNVTGRNEEVLIEQLASTASAMCKEYNIGLEKEKQKLNDFKADLQRQVARDDLSATARATFFDKLNSGIDRRLVLNIDQVWRAGHAGTKYCLRKGRDSVGKKGKKKGRPTNKVHQHVAQARKSITIVTASWGDMTPGPIALHIPQGLVRESAVREFNASHRGRAYALYSETKSHFMTSQTFSELLENLYGDAYKLQRAKHKLDGTSRGMFLTDAWSGFHATSSGEDLARQAFTAQFGVEMPYRNPGRLRLLASCDASFLGYVEDLRCRKNFEDLTILPNGQAKVKVNFVDLLYSSVQAWEKVPLVYFKSAWTVCGYINAGSAQDLQDQATAAALQLDPSGFGRLLGVQLDELPPAPHTEKWTWCVQRPTGWEGVPGEISIAIQKKASMFTRKRADILASFADGELPELSAKQLKTLTDHFEEPMFIVFLRAKQKVAPDRWVTKFCKVAEKELHVSNKKTKVNVLKLMFVPPADLRASGGGHFTIEGEGFPKSRVCCLKHLQAPPEANMMPLVPYSDDESLNAASGSSDEEEEPDQVQAPAGAEVQHHEDAVSEGGGQTEEEQSDLDLGFEDAGWERGPAISDVSKEKKFHVSEEYKVLEKEGFVEMLPNVVGCGLGRHSAGAWSAHYPSEGGGCNYVSRRWVTDLLLFLPNALTVQ</sequence>
<evidence type="ECO:0000313" key="4">
    <source>
        <dbReference type="EMBL" id="CAL4791562.1"/>
    </source>
</evidence>
<accession>A0A9P1D6Q3</accession>
<keyword evidence="5" id="KW-1185">Reference proteome</keyword>
<dbReference type="EMBL" id="CAMXCT030003395">
    <property type="protein sequence ID" value="CAL4791562.1"/>
    <property type="molecule type" value="Genomic_DNA"/>
</dbReference>